<feature type="region of interest" description="Disordered" evidence="3">
    <location>
        <begin position="1271"/>
        <end position="1295"/>
    </location>
</feature>
<evidence type="ECO:0000256" key="2">
    <source>
        <dbReference type="ARBA" id="ARBA00022840"/>
    </source>
</evidence>
<dbReference type="PROSITE" id="PS50837">
    <property type="entry name" value="NACHT"/>
    <property type="match status" value="1"/>
</dbReference>
<dbReference type="Pfam" id="PF17921">
    <property type="entry name" value="Integrase_H2C2"/>
    <property type="match status" value="1"/>
</dbReference>
<reference evidence="7" key="1">
    <citation type="submission" date="2019-08" db="EMBL/GenBank/DDBJ databases">
        <title>The improved chromosome-level genome for the pearl oyster Pinctada fucata martensii using PacBio sequencing and Hi-C.</title>
        <authorList>
            <person name="Zheng Z."/>
        </authorList>
    </citation>
    <scope>NUCLEOTIDE SEQUENCE</scope>
    <source>
        <strain evidence="7">ZZ-2019</strain>
        <tissue evidence="7">Adductor muscle</tissue>
    </source>
</reference>
<proteinExistence type="predicted"/>
<dbReference type="InterPro" id="IPR027417">
    <property type="entry name" value="P-loop_NTPase"/>
</dbReference>
<keyword evidence="2" id="KW-0067">ATP-binding</keyword>
<dbReference type="InterPro" id="IPR041588">
    <property type="entry name" value="Integrase_H2C2"/>
</dbReference>
<dbReference type="PANTHER" id="PTHR37984:SF15">
    <property type="entry name" value="INTEGRASE CATALYTIC DOMAIN-CONTAINING PROTEIN"/>
    <property type="match status" value="1"/>
</dbReference>
<dbReference type="GO" id="GO:0007165">
    <property type="term" value="P:signal transduction"/>
    <property type="evidence" value="ECO:0007669"/>
    <property type="project" value="InterPro"/>
</dbReference>
<feature type="compositionally biased region" description="Basic and acidic residues" evidence="3">
    <location>
        <begin position="173"/>
        <end position="185"/>
    </location>
</feature>
<dbReference type="SUPFAM" id="SSF53098">
    <property type="entry name" value="Ribonuclease H-like"/>
    <property type="match status" value="1"/>
</dbReference>
<feature type="region of interest" description="Disordered" evidence="3">
    <location>
        <begin position="173"/>
        <end position="213"/>
    </location>
</feature>
<evidence type="ECO:0000259" key="5">
    <source>
        <dbReference type="PROSITE" id="PS50837"/>
    </source>
</evidence>
<evidence type="ECO:0000313" key="7">
    <source>
        <dbReference type="EMBL" id="KAK3104632.1"/>
    </source>
</evidence>
<organism evidence="7 8">
    <name type="scientific">Pinctada imbricata</name>
    <name type="common">Atlantic pearl-oyster</name>
    <name type="synonym">Pinctada martensii</name>
    <dbReference type="NCBI Taxonomy" id="66713"/>
    <lineage>
        <taxon>Eukaryota</taxon>
        <taxon>Metazoa</taxon>
        <taxon>Spiralia</taxon>
        <taxon>Lophotrochozoa</taxon>
        <taxon>Mollusca</taxon>
        <taxon>Bivalvia</taxon>
        <taxon>Autobranchia</taxon>
        <taxon>Pteriomorphia</taxon>
        <taxon>Pterioida</taxon>
        <taxon>Pterioidea</taxon>
        <taxon>Pteriidae</taxon>
        <taxon>Pinctada</taxon>
    </lineage>
</organism>
<dbReference type="Gene3D" id="3.30.420.10">
    <property type="entry name" value="Ribonuclease H-like superfamily/Ribonuclease H"/>
    <property type="match status" value="1"/>
</dbReference>
<feature type="compositionally biased region" description="Basic residues" evidence="3">
    <location>
        <begin position="37"/>
        <end position="56"/>
    </location>
</feature>
<dbReference type="Gene3D" id="1.10.533.10">
    <property type="entry name" value="Death Domain, Fas"/>
    <property type="match status" value="1"/>
</dbReference>
<keyword evidence="8" id="KW-1185">Reference proteome</keyword>
<feature type="compositionally biased region" description="Basic and acidic residues" evidence="3">
    <location>
        <begin position="1286"/>
        <end position="1295"/>
    </location>
</feature>
<dbReference type="SUPFAM" id="SSF52047">
    <property type="entry name" value="RNI-like"/>
    <property type="match status" value="1"/>
</dbReference>
<dbReference type="InterPro" id="IPR011029">
    <property type="entry name" value="DEATH-like_dom_sf"/>
</dbReference>
<dbReference type="Proteomes" id="UP001186944">
    <property type="component" value="Unassembled WGS sequence"/>
</dbReference>
<dbReference type="PROSITE" id="PS50994">
    <property type="entry name" value="INTEGRASE"/>
    <property type="match status" value="1"/>
</dbReference>
<gene>
    <name evidence="7" type="ORF">FSP39_006711</name>
</gene>
<dbReference type="InterPro" id="IPR000488">
    <property type="entry name" value="Death_dom"/>
</dbReference>
<dbReference type="FunFam" id="1.10.340.70:FF:000001">
    <property type="entry name" value="Retrovirus-related Pol polyprotein from transposon gypsy-like Protein"/>
    <property type="match status" value="1"/>
</dbReference>
<dbReference type="EMBL" id="VSWD01000004">
    <property type="protein sequence ID" value="KAK3104632.1"/>
    <property type="molecule type" value="Genomic_DNA"/>
</dbReference>
<evidence type="ECO:0000256" key="3">
    <source>
        <dbReference type="SAM" id="MobiDB-lite"/>
    </source>
</evidence>
<dbReference type="CDD" id="cd01670">
    <property type="entry name" value="Death"/>
    <property type="match status" value="1"/>
</dbReference>
<accession>A0AA89C1A4</accession>
<evidence type="ECO:0000259" key="4">
    <source>
        <dbReference type="PROSITE" id="PS50017"/>
    </source>
</evidence>
<comment type="caution">
    <text evidence="7">The sequence shown here is derived from an EMBL/GenBank/DDBJ whole genome shotgun (WGS) entry which is preliminary data.</text>
</comment>
<feature type="domain" description="Death" evidence="4">
    <location>
        <begin position="85"/>
        <end position="172"/>
    </location>
</feature>
<dbReference type="PROSITE" id="PS50017">
    <property type="entry name" value="DEATH_DOMAIN"/>
    <property type="match status" value="1"/>
</dbReference>
<dbReference type="PANTHER" id="PTHR37984">
    <property type="entry name" value="PROTEIN CBG26694"/>
    <property type="match status" value="1"/>
</dbReference>
<dbReference type="GO" id="GO:0015074">
    <property type="term" value="P:DNA integration"/>
    <property type="evidence" value="ECO:0007669"/>
    <property type="project" value="InterPro"/>
</dbReference>
<dbReference type="InterPro" id="IPR032675">
    <property type="entry name" value="LRR_dom_sf"/>
</dbReference>
<dbReference type="GO" id="GO:0005524">
    <property type="term" value="F:ATP binding"/>
    <property type="evidence" value="ECO:0007669"/>
    <property type="project" value="UniProtKB-KW"/>
</dbReference>
<dbReference type="Gene3D" id="3.40.50.300">
    <property type="entry name" value="P-loop containing nucleotide triphosphate hydrolases"/>
    <property type="match status" value="1"/>
</dbReference>
<dbReference type="Pfam" id="PF00665">
    <property type="entry name" value="rve"/>
    <property type="match status" value="1"/>
</dbReference>
<evidence type="ECO:0000259" key="6">
    <source>
        <dbReference type="PROSITE" id="PS50994"/>
    </source>
</evidence>
<evidence type="ECO:0000256" key="1">
    <source>
        <dbReference type="ARBA" id="ARBA00022741"/>
    </source>
</evidence>
<protein>
    <submittedName>
        <fullName evidence="7">Uncharacterized protein</fullName>
    </submittedName>
</protein>
<feature type="domain" description="Integrase catalytic" evidence="6">
    <location>
        <begin position="1437"/>
        <end position="1542"/>
    </location>
</feature>
<dbReference type="Pfam" id="PF05729">
    <property type="entry name" value="NACHT"/>
    <property type="match status" value="1"/>
</dbReference>
<keyword evidence="1" id="KW-0547">Nucleotide-binding</keyword>
<dbReference type="Gene3D" id="1.10.340.70">
    <property type="match status" value="1"/>
</dbReference>
<feature type="region of interest" description="Disordered" evidence="3">
    <location>
        <begin position="1238"/>
        <end position="1257"/>
    </location>
</feature>
<dbReference type="InterPro" id="IPR036397">
    <property type="entry name" value="RNaseH_sf"/>
</dbReference>
<dbReference type="InterPro" id="IPR012337">
    <property type="entry name" value="RNaseH-like_sf"/>
</dbReference>
<dbReference type="Gene3D" id="3.80.10.10">
    <property type="entry name" value="Ribonuclease Inhibitor"/>
    <property type="match status" value="1"/>
</dbReference>
<dbReference type="SUPFAM" id="SSF47986">
    <property type="entry name" value="DEATH domain"/>
    <property type="match status" value="1"/>
</dbReference>
<sequence>MKRREIELPFTCSRCRLPIPDRSPLQDDIENVLAPPAKRRRRKIPKIKKDRKRRQMGNKWGTRRERTTLYHPTSQSEVKDRDLLTENGIAEIAKRIGSEWNLVCIALGVQQYELDQINYNASLDVRTKVFKGLLRWLEHRPEATEDDLIEELQQALNDNDRQDLADDIKNILEESKSKMNTDRGEQSSMSMSNKDKEIPYHPGTSPGSSMSVIQRWKRKHKGISVKEFRETLYDMNYRETQRIPVSPLQKTSKMSMEEIFAPVSIREDLEYRGKGRNIGTQEKRTKPVICPDDMFHIDGSMAKNVFMLGDAAVGKSVFCLRLVENWCKANNPKSKNKSSSVWVAAFKKYDFLFIVQLRHVNKSRTCVIDMICNDVFHSHQECRDVICRVISDLKYRCLIVIDGLDEWKISDDAKQKLRIEGLPNVENIKNCTILWSMRPWVMEKISDFIRNDDRVVEIQGLDTESINVLIENILVNFYELDKKSSEYKEKIREIKKKAQDSNLKSMMQIPLMAIACVQIWYEGKDVGKCLTGLYVALIDLLIRRANQKTALSTDIMNKLTEESSKLTHHLPQNITQNKNLKKIISVLLKLGKIAHGDLLTKETHLVFHIEDLEDSLEDYELDFALKTGLLSKCEAPGTFNEENVSVNFFHKSIQEFLAAIYIHNHIDVDDLNKHLSSVKVIMELGNVLIFLSGINPMLGSVISKHIVNVANDDTEVCRYRTFRDIKYRNDKVELLYKLQASCYREIIHSQTNTDNTQQVVPYHVSDVRVYDDSDIDTVRTTADILTHHHADIKSLLLVKVPTDGDNGIPNSILTKYLDHTVSLQSLWMNGYNTNRTLYKISDSFSSLTALMLFSITLTPDAISTLQTALQSNTVIQTLGLVNIKSPVNKGQGHEQASLRGLIQIIPYVPRLSTLYIAVTNEADKPVLREVLNRLSYLHCIYYFRIYPLDAEYDRGVVQTLCTWLELRTLYLGGVSLGDNGLQLSHDMVHLEMVWSLRVSMSGAGWMSFIQSAINIKHTFGVRLIEVDIDERCIKMIQTSPHMMTTLYKVNDDGSHDLYFTRVWPPSKTEASPRVGWLPTCNYCKKKGHVIGECLKLKKKKELKPQACASVRNDRKALDSICSDTPEIQGSKSNSDDFVEDHYKPFLSQGFVSLSDSSEALPVQILRDTGAAQTLLYVTHSSVQGVSLLLGNDLAGGKVVADPNGCEKITSDVVSDDEDDDLYPACAVTRAMARKRQKEAESTSALNEDNPSEDIDLSDTFMSTIDDNISETSVPLHVDKSPTVPSDDYHPPLDRDTDALSREQLLSEQTKDPEIIRLSKRALPREEADEVGECFYIQDGILMRKLRRPDAPPNDVWRVVHQIVVPVAYRGDIMSLAHDTPMTGHLGVNKTYNRILSHFYWPQLRKDVSEFCKSCHNCQMVGKPNQVIPPAPFQPIPAFEEPFSRVLVDCVGPLPRTRSGNQYLLTIMCTSTRFPEAIPLRNIKAKTIVKALTKFFSFVGAPKAIQSNQGSNFMSGLFQQVMHELGIRQYKSSAYHPESQGGT</sequence>
<evidence type="ECO:0000313" key="8">
    <source>
        <dbReference type="Proteomes" id="UP001186944"/>
    </source>
</evidence>
<dbReference type="GO" id="GO:0003676">
    <property type="term" value="F:nucleic acid binding"/>
    <property type="evidence" value="ECO:0007669"/>
    <property type="project" value="InterPro"/>
</dbReference>
<dbReference type="SUPFAM" id="SSF52540">
    <property type="entry name" value="P-loop containing nucleoside triphosphate hydrolases"/>
    <property type="match status" value="1"/>
</dbReference>
<dbReference type="InterPro" id="IPR050951">
    <property type="entry name" value="Retrovirus_Pol_polyprotein"/>
</dbReference>
<feature type="region of interest" description="Disordered" evidence="3">
    <location>
        <begin position="36"/>
        <end position="64"/>
    </location>
</feature>
<feature type="domain" description="NACHT" evidence="5">
    <location>
        <begin position="303"/>
        <end position="439"/>
    </location>
</feature>
<name>A0AA89C1A4_PINIB</name>
<dbReference type="InterPro" id="IPR007111">
    <property type="entry name" value="NACHT_NTPase"/>
</dbReference>
<dbReference type="InterPro" id="IPR001584">
    <property type="entry name" value="Integrase_cat-core"/>
</dbReference>